<comment type="caution">
    <text evidence="1">The sequence shown here is derived from an EMBL/GenBank/DDBJ whole genome shotgun (WGS) entry which is preliminary data.</text>
</comment>
<dbReference type="EMBL" id="LAZR01012511">
    <property type="protein sequence ID" value="KKM26432.1"/>
    <property type="molecule type" value="Genomic_DNA"/>
</dbReference>
<accession>A0A0F9IFY9</accession>
<proteinExistence type="predicted"/>
<gene>
    <name evidence="1" type="ORF">LCGC14_1584800</name>
</gene>
<name>A0A0F9IFY9_9ZZZZ</name>
<sequence length="84" mass="9341">MAYKISTVKELPDLLRSKHDALGKALLELEPNSDDVLKLACESAEEMVSVHAYVYNKSGSINGCRFACINDNEHQVVYIRKVSA</sequence>
<reference evidence="1" key="1">
    <citation type="journal article" date="2015" name="Nature">
        <title>Complex archaea that bridge the gap between prokaryotes and eukaryotes.</title>
        <authorList>
            <person name="Spang A."/>
            <person name="Saw J.H."/>
            <person name="Jorgensen S.L."/>
            <person name="Zaremba-Niedzwiedzka K."/>
            <person name="Martijn J."/>
            <person name="Lind A.E."/>
            <person name="van Eijk R."/>
            <person name="Schleper C."/>
            <person name="Guy L."/>
            <person name="Ettema T.J."/>
        </authorList>
    </citation>
    <scope>NUCLEOTIDE SEQUENCE</scope>
</reference>
<organism evidence="1">
    <name type="scientific">marine sediment metagenome</name>
    <dbReference type="NCBI Taxonomy" id="412755"/>
    <lineage>
        <taxon>unclassified sequences</taxon>
        <taxon>metagenomes</taxon>
        <taxon>ecological metagenomes</taxon>
    </lineage>
</organism>
<dbReference type="AlphaFoldDB" id="A0A0F9IFY9"/>
<evidence type="ECO:0000313" key="1">
    <source>
        <dbReference type="EMBL" id="KKM26432.1"/>
    </source>
</evidence>
<protein>
    <submittedName>
        <fullName evidence="1">Uncharacterized protein</fullName>
    </submittedName>
</protein>